<sequence length="337" mass="38893">MKFIRIILFPITPIYFIVTWLRNWLYDVNVFESRTYETPLICVGNLSTGGTGKTPLIEYLIRLLQNNNRVATLSRGYKRNTDGFVLANKDATVQTIGDEPYQFYKKFDNIHVAVDSNRQNGIEQLLKLKDQTNVILLDDAYQHRKVSAGLNILLTAYDKPYYLDFVLPTGNLREPKSGRKRADIILVTKCKSNITEADKAVIKQNLKLKSHQKVFFSFITYAQEVIGFNSNLNVADLPKFTLVTGIANADPLVDYLVQKGLKFDHIEYPDHHNFRVSEIEMLSKKELLITTEKDFVRLSANKRLSHNLYYLPIETKIENEEEFNALIKAFVFKRSLI</sequence>
<evidence type="ECO:0000256" key="9">
    <source>
        <dbReference type="ARBA" id="ARBA00022777"/>
    </source>
</evidence>
<dbReference type="PANTHER" id="PTHR42724:SF1">
    <property type="entry name" value="TETRAACYLDISACCHARIDE 4'-KINASE, MITOCHONDRIAL-RELATED"/>
    <property type="match status" value="1"/>
</dbReference>
<keyword evidence="10 13" id="KW-0067">ATP-binding</keyword>
<dbReference type="EC" id="2.7.1.130" evidence="3 13"/>
<evidence type="ECO:0000256" key="3">
    <source>
        <dbReference type="ARBA" id="ARBA00012071"/>
    </source>
</evidence>
<dbReference type="NCBIfam" id="TIGR00682">
    <property type="entry name" value="lpxK"/>
    <property type="match status" value="1"/>
</dbReference>
<reference evidence="15" key="1">
    <citation type="submission" date="2023-07" db="EMBL/GenBank/DDBJ databases">
        <authorList>
            <person name="Yue Y."/>
        </authorList>
    </citation>
    <scope>NUCLEOTIDE SEQUENCE [LARGE SCALE GENOMIC DNA]</scope>
    <source>
        <strain evidence="15">D23</strain>
    </source>
</reference>
<comment type="similarity">
    <text evidence="13">Belongs to the LpxK family.</text>
</comment>
<dbReference type="SUPFAM" id="SSF52540">
    <property type="entry name" value="P-loop containing nucleoside triphosphate hydrolases"/>
    <property type="match status" value="1"/>
</dbReference>
<evidence type="ECO:0000313" key="15">
    <source>
        <dbReference type="Proteomes" id="UP001198901"/>
    </source>
</evidence>
<evidence type="ECO:0000256" key="13">
    <source>
        <dbReference type="HAMAP-Rule" id="MF_00409"/>
    </source>
</evidence>
<protein>
    <recommendedName>
        <fullName evidence="4 13">Tetraacyldisaccharide 4'-kinase</fullName>
        <ecNumber evidence="3 13">2.7.1.130</ecNumber>
    </recommendedName>
    <alternativeName>
        <fullName evidence="12 13">Lipid A 4'-kinase</fullName>
    </alternativeName>
</protein>
<evidence type="ECO:0000256" key="7">
    <source>
        <dbReference type="ARBA" id="ARBA00022679"/>
    </source>
</evidence>
<keyword evidence="8 13" id="KW-0547">Nucleotide-binding</keyword>
<comment type="caution">
    <text evidence="14">The sequence shown here is derived from an EMBL/GenBank/DDBJ whole genome shotgun (WGS) entry which is preliminary data.</text>
</comment>
<evidence type="ECO:0000256" key="5">
    <source>
        <dbReference type="ARBA" id="ARBA00022516"/>
    </source>
</evidence>
<keyword evidence="6 13" id="KW-0441">Lipid A biosynthesis</keyword>
<keyword evidence="7 13" id="KW-0808">Transferase</keyword>
<keyword evidence="9 13" id="KW-0418">Kinase</keyword>
<proteinExistence type="inferred from homology"/>
<keyword evidence="11 13" id="KW-0443">Lipid metabolism</keyword>
<dbReference type="InterPro" id="IPR003758">
    <property type="entry name" value="LpxK"/>
</dbReference>
<dbReference type="InterPro" id="IPR027417">
    <property type="entry name" value="P-loop_NTPase"/>
</dbReference>
<gene>
    <name evidence="13 14" type="primary">lpxK</name>
    <name evidence="14" type="ORF">LBU54_10515</name>
</gene>
<organism evidence="14 15">
    <name type="scientific">Winogradskyella alexanderae</name>
    <dbReference type="NCBI Taxonomy" id="2877123"/>
    <lineage>
        <taxon>Bacteria</taxon>
        <taxon>Pseudomonadati</taxon>
        <taxon>Bacteroidota</taxon>
        <taxon>Flavobacteriia</taxon>
        <taxon>Flavobacteriales</taxon>
        <taxon>Flavobacteriaceae</taxon>
        <taxon>Winogradskyella</taxon>
    </lineage>
</organism>
<comment type="function">
    <text evidence="1 13">Transfers the gamma-phosphate of ATP to the 4'-position of a tetraacyldisaccharide 1-phosphate intermediate (termed DS-1-P) to form tetraacyldisaccharide 1,4'-bis-phosphate (lipid IVA).</text>
</comment>
<dbReference type="RefSeq" id="WP_224529161.1">
    <property type="nucleotide sequence ID" value="NZ_JAIUJR010000006.1"/>
</dbReference>
<dbReference type="Pfam" id="PF02606">
    <property type="entry name" value="LpxK"/>
    <property type="match status" value="1"/>
</dbReference>
<evidence type="ECO:0000256" key="6">
    <source>
        <dbReference type="ARBA" id="ARBA00022556"/>
    </source>
</evidence>
<comment type="catalytic activity">
    <reaction evidence="13">
        <text>a lipid A disaccharide + ATP = a lipid IVA + ADP + H(+)</text>
        <dbReference type="Rhea" id="RHEA:67840"/>
        <dbReference type="ChEBI" id="CHEBI:15378"/>
        <dbReference type="ChEBI" id="CHEBI:30616"/>
        <dbReference type="ChEBI" id="CHEBI:176343"/>
        <dbReference type="ChEBI" id="CHEBI:176425"/>
        <dbReference type="ChEBI" id="CHEBI:456216"/>
        <dbReference type="EC" id="2.7.1.130"/>
    </reaction>
</comment>
<feature type="binding site" evidence="13">
    <location>
        <begin position="47"/>
        <end position="54"/>
    </location>
    <ligand>
        <name>ATP</name>
        <dbReference type="ChEBI" id="CHEBI:30616"/>
    </ligand>
</feature>
<evidence type="ECO:0000256" key="11">
    <source>
        <dbReference type="ARBA" id="ARBA00023098"/>
    </source>
</evidence>
<comment type="pathway">
    <text evidence="2 13">Glycolipid biosynthesis; lipid IV(A) biosynthesis; lipid IV(A) from (3R)-3-hydroxytetradecanoyl-[acyl-carrier-protein] and UDP-N-acetyl-alpha-D-glucosamine: step 6/6.</text>
</comment>
<dbReference type="Proteomes" id="UP001198901">
    <property type="component" value="Unassembled WGS sequence"/>
</dbReference>
<accession>A0ABS7XSM6</accession>
<evidence type="ECO:0000256" key="1">
    <source>
        <dbReference type="ARBA" id="ARBA00002274"/>
    </source>
</evidence>
<evidence type="ECO:0000313" key="14">
    <source>
        <dbReference type="EMBL" id="MCA0133015.1"/>
    </source>
</evidence>
<evidence type="ECO:0000256" key="4">
    <source>
        <dbReference type="ARBA" id="ARBA00016436"/>
    </source>
</evidence>
<name>A0ABS7XSM6_9FLAO</name>
<evidence type="ECO:0000256" key="10">
    <source>
        <dbReference type="ARBA" id="ARBA00022840"/>
    </source>
</evidence>
<dbReference type="PANTHER" id="PTHR42724">
    <property type="entry name" value="TETRAACYLDISACCHARIDE 4'-KINASE"/>
    <property type="match status" value="1"/>
</dbReference>
<dbReference type="GO" id="GO:0009029">
    <property type="term" value="F:lipid-A 4'-kinase activity"/>
    <property type="evidence" value="ECO:0007669"/>
    <property type="project" value="UniProtKB-EC"/>
</dbReference>
<evidence type="ECO:0000256" key="12">
    <source>
        <dbReference type="ARBA" id="ARBA00029757"/>
    </source>
</evidence>
<keyword evidence="5 13" id="KW-0444">Lipid biosynthesis</keyword>
<evidence type="ECO:0000256" key="2">
    <source>
        <dbReference type="ARBA" id="ARBA00004870"/>
    </source>
</evidence>
<evidence type="ECO:0000256" key="8">
    <source>
        <dbReference type="ARBA" id="ARBA00022741"/>
    </source>
</evidence>
<dbReference type="EMBL" id="JAIUJR010000006">
    <property type="protein sequence ID" value="MCA0133015.1"/>
    <property type="molecule type" value="Genomic_DNA"/>
</dbReference>
<dbReference type="HAMAP" id="MF_00409">
    <property type="entry name" value="LpxK"/>
    <property type="match status" value="1"/>
</dbReference>
<keyword evidence="15" id="KW-1185">Reference proteome</keyword>